<protein>
    <submittedName>
        <fullName evidence="1">Membrane-associated protein, putative</fullName>
    </submittedName>
</protein>
<name>A0A0S4IZ76_BODSA</name>
<dbReference type="Proteomes" id="UP000051952">
    <property type="component" value="Unassembled WGS sequence"/>
</dbReference>
<gene>
    <name evidence="1" type="ORF">BSAL_75790</name>
</gene>
<keyword evidence="2" id="KW-1185">Reference proteome</keyword>
<evidence type="ECO:0000313" key="2">
    <source>
        <dbReference type="Proteomes" id="UP000051952"/>
    </source>
</evidence>
<proteinExistence type="predicted"/>
<dbReference type="EMBL" id="CYKH01000698">
    <property type="protein sequence ID" value="CUG20713.1"/>
    <property type="molecule type" value="Genomic_DNA"/>
</dbReference>
<sequence length="139" mass="15312">MSKLWLATISRKMRSMMPYSGALRLLLYAAQLMLCLVLRPMATVFGSVIAATTLSLTITGTGLQVYYLFCSKADVFGRVRLACAGCQLAEEFRRYCRMHRRTLASCPHNAICAVPAASVGCAKATEVKPVPCVNRFARR</sequence>
<organism evidence="1 2">
    <name type="scientific">Bodo saltans</name>
    <name type="common">Flagellated protozoan</name>
    <dbReference type="NCBI Taxonomy" id="75058"/>
    <lineage>
        <taxon>Eukaryota</taxon>
        <taxon>Discoba</taxon>
        <taxon>Euglenozoa</taxon>
        <taxon>Kinetoplastea</taxon>
        <taxon>Metakinetoplastina</taxon>
        <taxon>Eubodonida</taxon>
        <taxon>Bodonidae</taxon>
        <taxon>Bodo</taxon>
    </lineage>
</organism>
<reference evidence="2" key="1">
    <citation type="submission" date="2015-09" db="EMBL/GenBank/DDBJ databases">
        <authorList>
            <consortium name="Pathogen Informatics"/>
        </authorList>
    </citation>
    <scope>NUCLEOTIDE SEQUENCE [LARGE SCALE GENOMIC DNA]</scope>
    <source>
        <strain evidence="2">Lake Konstanz</strain>
    </source>
</reference>
<dbReference type="AlphaFoldDB" id="A0A0S4IZ76"/>
<evidence type="ECO:0000313" key="1">
    <source>
        <dbReference type="EMBL" id="CUG20713.1"/>
    </source>
</evidence>
<accession>A0A0S4IZ76</accession>
<dbReference type="VEuPathDB" id="TriTrypDB:BSAL_75790"/>